<evidence type="ECO:0000313" key="1">
    <source>
        <dbReference type="EMBL" id="QPH52675.1"/>
    </source>
</evidence>
<dbReference type="EMBL" id="CP064942">
    <property type="protein sequence ID" value="QPH52675.1"/>
    <property type="molecule type" value="Genomic_DNA"/>
</dbReference>
<dbReference type="KEGG" id="poz:I0K15_12730"/>
<proteinExistence type="predicted"/>
<name>A0A7S9LPN9_9RHOB</name>
<dbReference type="AlphaFoldDB" id="A0A7S9LPN9"/>
<keyword evidence="2" id="KW-1185">Reference proteome</keyword>
<accession>A0A7S9LPN9</accession>
<organism evidence="1 2">
    <name type="scientific">Pontivivens ytuae</name>
    <dbReference type="NCBI Taxonomy" id="2789856"/>
    <lineage>
        <taxon>Bacteria</taxon>
        <taxon>Pseudomonadati</taxon>
        <taxon>Pseudomonadota</taxon>
        <taxon>Alphaproteobacteria</taxon>
        <taxon>Rhodobacterales</taxon>
        <taxon>Paracoccaceae</taxon>
        <taxon>Pontivivens</taxon>
    </lineage>
</organism>
<reference evidence="1 2" key="1">
    <citation type="submission" date="2020-11" db="EMBL/GenBank/DDBJ databases">
        <title>Description of Pontivivens ytuae sp. nov. isolated from deep sea sediment of Mariana Trench.</title>
        <authorList>
            <person name="Wang Z."/>
            <person name="Sun Q.-L."/>
            <person name="Xu X.-D."/>
            <person name="Tang Y.-Z."/>
            <person name="Zhang J."/>
        </authorList>
    </citation>
    <scope>NUCLEOTIDE SEQUENCE [LARGE SCALE GENOMIC DNA]</scope>
    <source>
        <strain evidence="1 2">MT2928</strain>
    </source>
</reference>
<evidence type="ECO:0000313" key="2">
    <source>
        <dbReference type="Proteomes" id="UP000594800"/>
    </source>
</evidence>
<protein>
    <submittedName>
        <fullName evidence="1">Uncharacterized protein</fullName>
    </submittedName>
</protein>
<dbReference type="Proteomes" id="UP000594800">
    <property type="component" value="Chromosome"/>
</dbReference>
<sequence length="59" mass="6579">MLQQLVVDLGLTVVVSDENTDLKLDQNEPTFREAADLLQLAMEKESEGSATAFVFHRKS</sequence>
<gene>
    <name evidence="1" type="ORF">I0K15_12730</name>
</gene>